<keyword evidence="1" id="KW-0378">Hydrolase</keyword>
<dbReference type="GO" id="GO:0004527">
    <property type="term" value="F:exonuclease activity"/>
    <property type="evidence" value="ECO:0007669"/>
    <property type="project" value="UniProtKB-KW"/>
</dbReference>
<evidence type="ECO:0000313" key="2">
    <source>
        <dbReference type="Proteomes" id="UP000325277"/>
    </source>
</evidence>
<dbReference type="Proteomes" id="UP000325277">
    <property type="component" value="Segment"/>
</dbReference>
<proteinExistence type="predicted"/>
<dbReference type="InterPro" id="IPR036279">
    <property type="entry name" value="5-3_exonuclease_C_sf"/>
</dbReference>
<reference evidence="2" key="1">
    <citation type="submission" date="2019-05" db="EMBL/GenBank/DDBJ databases">
        <title>The Complete Genome of Stenotrophomonas maltophilia Podophage Ponderosa.</title>
        <authorList>
            <person name="Marquez A."/>
            <person name="Newkirk H."/>
            <person name="Moreland R."/>
            <person name="Gonzalez C."/>
            <person name="Liu M."/>
            <person name="Ramsey J."/>
        </authorList>
    </citation>
    <scope>NUCLEOTIDE SEQUENCE [LARGE SCALE GENOMIC DNA]</scope>
</reference>
<keyword evidence="1" id="KW-0269">Exonuclease</keyword>
<dbReference type="EMBL" id="MK903280">
    <property type="protein sequence ID" value="QEG09741.1"/>
    <property type="molecule type" value="Genomic_DNA"/>
</dbReference>
<organism evidence="1 2">
    <name type="scientific">Stenotrophomonas phage Ponderosa</name>
    <dbReference type="NCBI Taxonomy" id="2591103"/>
    <lineage>
        <taxon>Viruses</taxon>
        <taxon>Duplodnaviria</taxon>
        <taxon>Heunggongvirae</taxon>
        <taxon>Uroviricota</taxon>
        <taxon>Caudoviricetes</taxon>
        <taxon>Autographivirales</taxon>
        <taxon>Autonotataviridae</taxon>
        <taxon>Gujervirinae</taxon>
        <taxon>Ponderosavirus</taxon>
        <taxon>Ponderosavirus ponderosa</taxon>
    </lineage>
</organism>
<name>A0A5B9NE84_9CAUD</name>
<protein>
    <submittedName>
        <fullName evidence="1">Exonuclease</fullName>
    </submittedName>
</protein>
<keyword evidence="2" id="KW-1185">Reference proteome</keyword>
<sequence>MNPAMMERIKAHAKDHAMPGTIARQSVEGMPLHIDGDYAAYYCAGNNETSEATARQNLRDRIQRGLEVTGATRAIIHLSDPMTTKGMRYFIAQSKPYQAQRSGSGKPKNWAYLREYMSLYEGDLFTTKNWTDREADDGMAYVAEQSYVIGRPGAVMTADKDMRMFAGLHLVWKTFELVEVLPGTYDLFRCGKQYGHKWFWMQMIQGDTADNILGLPGCGEVAAQKILHGTVDNQQAYEKVIDTYAKKMGDKFADHFVEQAALLWMRTDKGAAIDNFLTIPGVNFDTCIRRASGRLVSRVNEEASHVRTS</sequence>
<keyword evidence="1" id="KW-0540">Nuclease</keyword>
<dbReference type="Gene3D" id="1.10.150.20">
    <property type="entry name" value="5' to 3' exonuclease, C-terminal subdomain"/>
    <property type="match status" value="1"/>
</dbReference>
<accession>A0A5B9NE84</accession>
<dbReference type="SUPFAM" id="SSF88723">
    <property type="entry name" value="PIN domain-like"/>
    <property type="match status" value="1"/>
</dbReference>
<dbReference type="InterPro" id="IPR029060">
    <property type="entry name" value="PIN-like_dom_sf"/>
</dbReference>
<evidence type="ECO:0000313" key="1">
    <source>
        <dbReference type="EMBL" id="QEG09741.1"/>
    </source>
</evidence>
<dbReference type="SUPFAM" id="SSF47807">
    <property type="entry name" value="5' to 3' exonuclease, C-terminal subdomain"/>
    <property type="match status" value="1"/>
</dbReference>
<gene>
    <name evidence="1" type="ORF">CPT_Ponderosa_024</name>
</gene>